<feature type="domain" description="C-type lectin" evidence="11">
    <location>
        <begin position="1902"/>
        <end position="2010"/>
    </location>
</feature>
<feature type="compositionally biased region" description="Basic residues" evidence="10">
    <location>
        <begin position="2055"/>
        <end position="2074"/>
    </location>
</feature>
<dbReference type="InterPro" id="IPR051561">
    <property type="entry name" value="FRAS1_ECM"/>
</dbReference>
<dbReference type="SUPFAM" id="SSF141072">
    <property type="entry name" value="CalX-like"/>
    <property type="match status" value="1"/>
</dbReference>
<dbReference type="PANTHER" id="PTHR45739:SF11">
    <property type="entry name" value="FRAS1-RELATED EXTRACELLULAR MATRIX PROTEIN 1-LIKE ISOFORM X1"/>
    <property type="match status" value="1"/>
</dbReference>
<protein>
    <recommendedName>
        <fullName evidence="11">C-type lectin domain-containing protein</fullName>
    </recommendedName>
</protein>
<evidence type="ECO:0000256" key="3">
    <source>
        <dbReference type="ARBA" id="ARBA00022729"/>
    </source>
</evidence>
<organism evidence="12 13">
    <name type="scientific">Batillaria attramentaria</name>
    <dbReference type="NCBI Taxonomy" id="370345"/>
    <lineage>
        <taxon>Eukaryota</taxon>
        <taxon>Metazoa</taxon>
        <taxon>Spiralia</taxon>
        <taxon>Lophotrochozoa</taxon>
        <taxon>Mollusca</taxon>
        <taxon>Gastropoda</taxon>
        <taxon>Caenogastropoda</taxon>
        <taxon>Sorbeoconcha</taxon>
        <taxon>Cerithioidea</taxon>
        <taxon>Batillariidae</taxon>
        <taxon>Batillaria</taxon>
    </lineage>
</organism>
<dbReference type="PANTHER" id="PTHR45739">
    <property type="entry name" value="MATRIX PROTEIN, PUTATIVE-RELATED"/>
    <property type="match status" value="1"/>
</dbReference>
<dbReference type="Pfam" id="PF19309">
    <property type="entry name" value="Frem_N"/>
    <property type="match status" value="1"/>
</dbReference>
<feature type="compositionally biased region" description="Basic residues" evidence="10">
    <location>
        <begin position="1786"/>
        <end position="1812"/>
    </location>
</feature>
<dbReference type="PROSITE" id="PS00615">
    <property type="entry name" value="C_TYPE_LECTIN_1"/>
    <property type="match status" value="1"/>
</dbReference>
<dbReference type="InterPro" id="IPR003644">
    <property type="entry name" value="Calx_beta"/>
</dbReference>
<dbReference type="InterPro" id="IPR039005">
    <property type="entry name" value="CSPG_rpt"/>
</dbReference>
<evidence type="ECO:0000256" key="6">
    <source>
        <dbReference type="ARBA" id="ARBA00022889"/>
    </source>
</evidence>
<feature type="repeat" description="CSPG" evidence="9">
    <location>
        <begin position="1249"/>
        <end position="1341"/>
    </location>
</feature>
<dbReference type="InterPro" id="IPR016186">
    <property type="entry name" value="C-type_lectin-like/link_sf"/>
</dbReference>
<feature type="region of interest" description="Disordered" evidence="10">
    <location>
        <begin position="2024"/>
        <end position="2084"/>
    </location>
</feature>
<evidence type="ECO:0000313" key="13">
    <source>
        <dbReference type="Proteomes" id="UP001519460"/>
    </source>
</evidence>
<dbReference type="InterPro" id="IPR018378">
    <property type="entry name" value="C-type_lectin_CS"/>
</dbReference>
<feature type="repeat" description="CSPG" evidence="9">
    <location>
        <begin position="334"/>
        <end position="421"/>
    </location>
</feature>
<keyword evidence="6" id="KW-0130">Cell adhesion</keyword>
<feature type="repeat" description="CSPG" evidence="9">
    <location>
        <begin position="442"/>
        <end position="536"/>
    </location>
</feature>
<keyword evidence="8" id="KW-0325">Glycoprotein</keyword>
<keyword evidence="3" id="KW-0732">Signal</keyword>
<evidence type="ECO:0000256" key="1">
    <source>
        <dbReference type="ARBA" id="ARBA00005529"/>
    </source>
</evidence>
<dbReference type="InterPro" id="IPR016187">
    <property type="entry name" value="CTDL_fold"/>
</dbReference>
<keyword evidence="13" id="KW-1185">Reference proteome</keyword>
<feature type="compositionally biased region" description="Low complexity" evidence="10">
    <location>
        <begin position="1822"/>
        <end position="1836"/>
    </location>
</feature>
<reference evidence="12 13" key="1">
    <citation type="journal article" date="2023" name="Sci. Data">
        <title>Genome assembly of the Korean intertidal mud-creeper Batillaria attramentaria.</title>
        <authorList>
            <person name="Patra A.K."/>
            <person name="Ho P.T."/>
            <person name="Jun S."/>
            <person name="Lee S.J."/>
            <person name="Kim Y."/>
            <person name="Won Y.J."/>
        </authorList>
    </citation>
    <scope>NUCLEOTIDE SEQUENCE [LARGE SCALE GENOMIC DNA]</scope>
    <source>
        <strain evidence="12">Wonlab-2016</strain>
    </source>
</reference>
<keyword evidence="4" id="KW-0677">Repeat</keyword>
<comment type="caution">
    <text evidence="12">The sequence shown here is derived from an EMBL/GenBank/DDBJ whole genome shotgun (WGS) entry which is preliminary data.</text>
</comment>
<dbReference type="Pfam" id="PF16184">
    <property type="entry name" value="Cadherin_3"/>
    <property type="match status" value="11"/>
</dbReference>
<name>A0ABD0KAQ0_9CAEN</name>
<dbReference type="PROSITE" id="PS50041">
    <property type="entry name" value="C_TYPE_LECTIN_2"/>
    <property type="match status" value="1"/>
</dbReference>
<dbReference type="SMART" id="SM00237">
    <property type="entry name" value="Calx_beta"/>
    <property type="match status" value="1"/>
</dbReference>
<feature type="repeat" description="CSPG" evidence="9">
    <location>
        <begin position="563"/>
        <end position="675"/>
    </location>
</feature>
<proteinExistence type="inferred from homology"/>
<evidence type="ECO:0000256" key="8">
    <source>
        <dbReference type="ARBA" id="ARBA00023180"/>
    </source>
</evidence>
<feature type="repeat" description="CSPG" evidence="9">
    <location>
        <begin position="788"/>
        <end position="880"/>
    </location>
</feature>
<dbReference type="Pfam" id="PF00059">
    <property type="entry name" value="Lectin_C"/>
    <property type="match status" value="1"/>
</dbReference>
<evidence type="ECO:0000256" key="4">
    <source>
        <dbReference type="ARBA" id="ARBA00022737"/>
    </source>
</evidence>
<evidence type="ECO:0000256" key="7">
    <source>
        <dbReference type="ARBA" id="ARBA00023157"/>
    </source>
</evidence>
<feature type="region of interest" description="Disordered" evidence="10">
    <location>
        <begin position="1763"/>
        <end position="1846"/>
    </location>
</feature>
<keyword evidence="2" id="KW-0479">Metal-binding</keyword>
<dbReference type="InterPro" id="IPR001304">
    <property type="entry name" value="C-type_lectin-like"/>
</dbReference>
<evidence type="ECO:0000256" key="10">
    <source>
        <dbReference type="SAM" id="MobiDB-lite"/>
    </source>
</evidence>
<feature type="repeat" description="CSPG" evidence="9">
    <location>
        <begin position="1363"/>
        <end position="1452"/>
    </location>
</feature>
<feature type="repeat" description="CSPG" evidence="9">
    <location>
        <begin position="906"/>
        <end position="1008"/>
    </location>
</feature>
<evidence type="ECO:0000256" key="2">
    <source>
        <dbReference type="ARBA" id="ARBA00022723"/>
    </source>
</evidence>
<evidence type="ECO:0000313" key="12">
    <source>
        <dbReference type="EMBL" id="KAK7484085.1"/>
    </source>
</evidence>
<evidence type="ECO:0000259" key="11">
    <source>
        <dbReference type="PROSITE" id="PS50041"/>
    </source>
</evidence>
<evidence type="ECO:0000256" key="9">
    <source>
        <dbReference type="PROSITE-ProRule" id="PRU01201"/>
    </source>
</evidence>
<feature type="repeat" description="CSPG" evidence="9">
    <location>
        <begin position="673"/>
        <end position="765"/>
    </location>
</feature>
<dbReference type="EMBL" id="JACVVK020000216">
    <property type="protein sequence ID" value="KAK7484085.1"/>
    <property type="molecule type" value="Genomic_DNA"/>
</dbReference>
<sequence length="2084" mass="234410">AGRPSAGRTARGDSPDALEKKLKALLVLWIFDCHFLPRTVQYIHNGSPLLTSDRVKLRVHKFTDTDTYTDTVYLTVNVVNASHDVVDTRGLRPVVVPEFNGLSNAIDASSIRFRNSSNSNVSCTVSFSKFYSSWPLVGQIVMGEKRLVVDSVKKECREFLFMNLHYEHLRSPTPEVDYLPLTVELFDPSVSEEVVSERFYLPIYIKGALPNSPPHASFINMYMMDVDQFVLSTIIPGVISAEDYETPKGQLVFNISKPFDEGRGHLVHLDNHARPISSFLQDDLDNHRIAYRPPNRAFKDQRVHEVQFKVYDSHFANSVPITLHIAVRPSDTTAPRCAHISGLVLLEGQSRPITPEQLQIVDSDNPHRVRAYIKGGLHHGRVLVNGRTGMIFTLDDIESRRVVYQHDDSDSTKDRIELRISDGAHTVLSSFPITIIPKDDTPPYLINNLGMQVNEGGMKKISEETLLAHDADSLDQNIIYTVTKSPVAGDIIRKIRPSDSGTKIFGFRQRDLVKGQVYYRHNGDEVFRDSFQFTLQDQQDPPNESEPQTYHIVITPTNENPPELSPEATRIMYVPETSVGYISQVELQYNDVESRPRQLLYTVTTPPYFVYNRGERDAGRLVTTHNVTMVTKGADFASATTFTQADINHMKVAYIPPLSDTGPESRLVRFAYTIEDSSANKLYGQTFDIEVLPVNNQLSASDADTLTSELRFMVDALPRFGTLQKEGRTLRKGATFTLDDLRKKHIRYIHDGSDVILDTFTLALSDGLNQETKVISVEIVPIDDQTPRLSQDLRPLLIVSEGDEAIITPRILSATDEDTDDESLVFLIVKQPRYGVLQLKGQPATKVTQEEVKDGLVSYLHTSGEIGTSSQRDSVSFIVSDQNYLATTDMPIYDLNITITPVNNQKPVIQVGSPILVAEGESFRFSREVLSVTDPDSKTKTIQLMITKQPQWGYIENTKPSPGSEKSNVGKRANSFRYGDILDGSINYVQANHRGVEPLVDEFELYATDGKLNSKTEKITVTIVPSNDEAPDLMLKDFAIPEGADMLIDQSMIDIVMMIRTRKGEAETEVTDFSIDELHSGMKLKYMHDGSENLEDKFAVTVSDGKHEIKRVCNVTIRLKNDEKPEVIKNAGLELDYGEAALISSVVLQARDGDNEEADLYYDITELPTKGLLQFCPDPFSPTLDLDCYDIELGQNFTQTDVDLNRIRYVHTTRMGPTQGDGFVFVLTDGTHRRHEETFEIKVRNSRKANIALLNRGMTVSEGERVAISTFNLSASDESTKAEEIVFAVIRPPRLGQLEYIDKMFVPIRSFTQMDIAAQKVVYNHLTKNDITHDSFTFTVTNGLSEAKDGEFRIEIQPRDRVLPSLVANSLIEVLQGGEEKISPYHLKAMDPDTAAQNITFKVVKPPTYGQLYIRGGQVASAFTQNDVELGYVRYESDGSRAGLDNFLFTLADGRHDGFLMNGTLQTQPAMASIFIKPLVEDAPTLVTNKEPFALQYFGRRRYGYRLNSKLLRAVDSDTDSGSLLYVIVKQAQHGHIENTVAKRYVRRRFTQRDLDEDSLLFIIDPKTEATNDTFTFRVEDSRGNTLDDQRFNMHWSRVEFERKEMVACENVGSLSVTVRRIGDLTFSAYVSIHVREISAKMGEDFIPSSTKQVQFDPGETRVTWELTIRDEGLEERNEKLRLSLRDPVNTIIGDSRKLGLRIINAVNGHCPQYLGMVSKYSDELTLSGPDPIPGTETDNPIVLHKLGQIPTAGTRDENRYLNTQAEPKSPPKDADLAGPSPSRPPGKRKKGGKRGKKRKRGKGKRRGKKNRNRNEVPVPSPTSRVSSSTVASGAVKGTTGVNGKYQAPQKCSALTKGLLHFDDFNYQLLRCDGNAWQRWSPNSNNDERPSSGLCQTGWREFDQRCYLLVSDKRSWDEAEGACVSHPGAHLTSVRSMRHLRWLGELNGGKSFWIGLNEKRQRGTWEFSNGEEVKVSNWKSGGPRVKRRRHKKNCALVKNNLKWRNKRCNKYSARFICEIVPSPHSTSSTITTTSNLGNGYRADDRNTGTGNKNNGNRRKRKGNGPRRRARRNRKTLQDGFFYGL</sequence>
<dbReference type="PROSITE" id="PS51854">
    <property type="entry name" value="CSPG"/>
    <property type="match status" value="11"/>
</dbReference>
<comment type="similarity">
    <text evidence="1">Belongs to the FRAS1 family.</text>
</comment>
<keyword evidence="5" id="KW-0106">Calcium</keyword>
<dbReference type="Gene3D" id="3.10.100.10">
    <property type="entry name" value="Mannose-Binding Protein A, subunit A"/>
    <property type="match status" value="1"/>
</dbReference>
<dbReference type="Pfam" id="PF03160">
    <property type="entry name" value="Calx-beta"/>
    <property type="match status" value="1"/>
</dbReference>
<gene>
    <name evidence="12" type="ORF">BaRGS_00024697</name>
</gene>
<dbReference type="SUPFAM" id="SSF56436">
    <property type="entry name" value="C-type lectin-like"/>
    <property type="match status" value="1"/>
</dbReference>
<feature type="repeat" description="CSPG" evidence="9">
    <location>
        <begin position="1483"/>
        <end position="1580"/>
    </location>
</feature>
<feature type="compositionally biased region" description="Low complexity" evidence="10">
    <location>
        <begin position="2024"/>
        <end position="2034"/>
    </location>
</feature>
<keyword evidence="7" id="KW-1015">Disulfide bond</keyword>
<dbReference type="GO" id="GO:0046872">
    <property type="term" value="F:metal ion binding"/>
    <property type="evidence" value="ECO:0007669"/>
    <property type="project" value="UniProtKB-KW"/>
</dbReference>
<dbReference type="Proteomes" id="UP001519460">
    <property type="component" value="Unassembled WGS sequence"/>
</dbReference>
<dbReference type="InterPro" id="IPR045658">
    <property type="entry name" value="FRAS1-rel_N"/>
</dbReference>
<dbReference type="InterPro" id="IPR038081">
    <property type="entry name" value="CalX-like_sf"/>
</dbReference>
<feature type="repeat" description="CSPG" evidence="9">
    <location>
        <begin position="1124"/>
        <end position="1228"/>
    </location>
</feature>
<dbReference type="SMART" id="SM00034">
    <property type="entry name" value="CLECT"/>
    <property type="match status" value="1"/>
</dbReference>
<dbReference type="Gene3D" id="2.60.40.2030">
    <property type="match status" value="1"/>
</dbReference>
<feature type="repeat" description="CSPG" evidence="9">
    <location>
        <begin position="213"/>
        <end position="313"/>
    </location>
</feature>
<feature type="non-terminal residue" evidence="12">
    <location>
        <position position="1"/>
    </location>
</feature>
<dbReference type="GO" id="GO:0007155">
    <property type="term" value="P:cell adhesion"/>
    <property type="evidence" value="ECO:0007669"/>
    <property type="project" value="UniProtKB-KW"/>
</dbReference>
<accession>A0ABD0KAQ0</accession>
<evidence type="ECO:0000256" key="5">
    <source>
        <dbReference type="ARBA" id="ARBA00022837"/>
    </source>
</evidence>